<name>A0A6I8NPK7_ORNAN</name>
<dbReference type="GeneTree" id="ENSGT00940000157559"/>
<dbReference type="AlphaFoldDB" id="A0A6I8NPK7"/>
<dbReference type="PANTHER" id="PTHR16442:SF1">
    <property type="entry name" value="RING FINGER PROTEIN 17"/>
    <property type="match status" value="1"/>
</dbReference>
<feature type="domain" description="Tudor" evidence="1">
    <location>
        <begin position="324"/>
        <end position="383"/>
    </location>
</feature>
<feature type="domain" description="Tudor" evidence="1">
    <location>
        <begin position="577"/>
        <end position="632"/>
    </location>
</feature>
<reference evidence="2" key="1">
    <citation type="submission" date="2025-08" db="UniProtKB">
        <authorList>
            <consortium name="Ensembl"/>
        </authorList>
    </citation>
    <scope>IDENTIFICATION</scope>
    <source>
        <strain evidence="2">Glennie</strain>
    </source>
</reference>
<dbReference type="SMART" id="SM00333">
    <property type="entry name" value="TUDOR"/>
    <property type="match status" value="4"/>
</dbReference>
<evidence type="ECO:0000313" key="3">
    <source>
        <dbReference type="Proteomes" id="UP000002279"/>
    </source>
</evidence>
<dbReference type="Gene3D" id="2.30.30.140">
    <property type="match status" value="4"/>
</dbReference>
<dbReference type="Proteomes" id="UP000002279">
    <property type="component" value="Unplaced"/>
</dbReference>
<dbReference type="SUPFAM" id="SSF63748">
    <property type="entry name" value="Tudor/PWWP/MBT"/>
    <property type="match status" value="4"/>
</dbReference>
<dbReference type="PANTHER" id="PTHR16442">
    <property type="entry name" value="RING FINGER PROTEIN 17"/>
    <property type="match status" value="1"/>
</dbReference>
<keyword evidence="3" id="KW-1185">Reference proteome</keyword>
<dbReference type="Pfam" id="PF00567">
    <property type="entry name" value="TUDOR"/>
    <property type="match status" value="4"/>
</dbReference>
<accession>A0A6I8NPK7</accession>
<dbReference type="SUPFAM" id="SSF50199">
    <property type="entry name" value="Staphylococcal nuclease"/>
    <property type="match status" value="1"/>
</dbReference>
<dbReference type="Gene3D" id="2.40.50.90">
    <property type="match status" value="2"/>
</dbReference>
<reference evidence="2" key="2">
    <citation type="submission" date="2025-09" db="UniProtKB">
        <authorList>
            <consortium name="Ensembl"/>
        </authorList>
    </citation>
    <scope>IDENTIFICATION</scope>
    <source>
        <strain evidence="2">Glennie</strain>
    </source>
</reference>
<evidence type="ECO:0000313" key="2">
    <source>
        <dbReference type="Ensembl" id="ENSOANP00000042761.1"/>
    </source>
</evidence>
<evidence type="ECO:0000259" key="1">
    <source>
        <dbReference type="PROSITE" id="PS50304"/>
    </source>
</evidence>
<proteinExistence type="predicted"/>
<dbReference type="PROSITE" id="PS50304">
    <property type="entry name" value="TUDOR"/>
    <property type="match status" value="4"/>
</dbReference>
<dbReference type="InterPro" id="IPR035437">
    <property type="entry name" value="SNase_OB-fold_sf"/>
</dbReference>
<protein>
    <recommendedName>
        <fullName evidence="1">Tudor domain-containing protein</fullName>
    </recommendedName>
</protein>
<dbReference type="Bgee" id="ENSOANG00000040083">
    <property type="expression patterns" value="Expressed in testis and 5 other cell types or tissues"/>
</dbReference>
<feature type="domain" description="Tudor" evidence="1">
    <location>
        <begin position="82"/>
        <end position="140"/>
    </location>
</feature>
<sequence length="935" mass="105276">MLLFSLQSLLPYKEPEKNMAIRYGPPVLPKESAEVSVVVCHVNSPGDFYLQLVEDLDFLLFLKIINDAYKNEYEGENLEILCPVKGQACVARFEDGVLYRAEVLGFPGHREVEVKNVDVGSTTRIALQDICKVKDELLSFPRKAINCRLAHIEPSIRTGPWSTEAKEKFEEMISGRFLICSVDRIMEDDVLLVELFLSPHVPGMMANSVNSELVKRGLACYDPGCTPKENPTKHDEIWDPSLEEILLYEAKITGSASSVEELLSHGTEDQGSELLDIQGLPVQFCHVVSPEKIYFHWFETESLLASLQEEMAAVYEGSNLEPLPWTSGMHCAVLMPQLKQWRRGQITRIISETLVEVFQFDYGVEMEVNVACLRKLKENLMEMGKFAVECCLVDIRPTGGSDRWTATTCDYLSFCLTGAVAKIIIQRNPMPVKILCQDKTGRSFDFSAVLVEKGLALRVKRFPKADKSDLVSEASLAIPLMPVPKNPAVATCLKIFSKSEKEVTGDKASKPAFKPKTVETYKPPVIPSAKFFEAIISWVADDGTVYVIPKSSEPEFTVLMEKMQGIFTSLDLLVPHSWKKEEACVIRGSDSQWYRGVILEIIDSCVQYLDLGYVEEIPPCHLYPVECSTELPQFCIPCQLYNTLPVGNFWSPDAVELLRELLLPKREVKIHNMASPEHPAGMLSVHLYFAGMSLSYFMAHHEHCTLEGSEDGLTSVKNRSENSVEEYWKISFEELHRPETKIRVLPPYSLLSLPLPGELFFVQVRHLVVPNEVYVCPEHGDGSSHDQGTEERKISWKSEPESLEEGLQHCNLSASSLPFLTDFKTDMPCLAQYSDGLWYRGKIISANGFDPLTVLVQFVDYGTWEKLPAGRLRQIPDSLMQYPAQAAKVTLTGFKPPKSDLEKVRIPYCPSWSMEAVWSMVDLLQGKRLQALTLV</sequence>
<gene>
    <name evidence="2" type="primary">LOC114808701</name>
</gene>
<organism evidence="2 3">
    <name type="scientific">Ornithorhynchus anatinus</name>
    <name type="common">Duckbill platypus</name>
    <dbReference type="NCBI Taxonomy" id="9258"/>
    <lineage>
        <taxon>Eukaryota</taxon>
        <taxon>Metazoa</taxon>
        <taxon>Chordata</taxon>
        <taxon>Craniata</taxon>
        <taxon>Vertebrata</taxon>
        <taxon>Euteleostomi</taxon>
        <taxon>Mammalia</taxon>
        <taxon>Monotremata</taxon>
        <taxon>Ornithorhynchidae</taxon>
        <taxon>Ornithorhynchus</taxon>
    </lineage>
</organism>
<feature type="domain" description="Tudor" evidence="1">
    <location>
        <begin position="822"/>
        <end position="882"/>
    </location>
</feature>
<dbReference type="InterPro" id="IPR002999">
    <property type="entry name" value="Tudor"/>
</dbReference>
<dbReference type="Ensembl" id="ENSOANT00000067080.1">
    <property type="protein sequence ID" value="ENSOANP00000042761.1"/>
    <property type="gene ID" value="ENSOANG00000040083.1"/>
</dbReference>